<evidence type="ECO:0000313" key="3">
    <source>
        <dbReference type="EMBL" id="NEX64744.1"/>
    </source>
</evidence>
<organism evidence="3 4">
    <name type="scientific">Noviherbaspirillum galbum</name>
    <dbReference type="NCBI Taxonomy" id="2709383"/>
    <lineage>
        <taxon>Bacteria</taxon>
        <taxon>Pseudomonadati</taxon>
        <taxon>Pseudomonadota</taxon>
        <taxon>Betaproteobacteria</taxon>
        <taxon>Burkholderiales</taxon>
        <taxon>Oxalobacteraceae</taxon>
        <taxon>Noviherbaspirillum</taxon>
    </lineage>
</organism>
<sequence>MRAFSPSLKLVLVCSCLILLTACAGTPGVTREHTGNENAAVAIRSAADPCTLPTADSSWEVAPPASLGFSPDKLCNTLRDVAGGSDNVHGLLVERHGKLLAEIYRNGTDTPINSSLIAQLLPGTAASFSADTLHDVRSVSKSVIGLLTGITIGRGQLHASDKVLDHYPELGSLRTEGREEITVQHLLTMSAGLEWQEMSHGWLTSSETPLLWRRQAVSYYLNRTLVTRPGEVFNYAGGATMVLADLLVRVNGRPLEQLVQEDLFGPLGITRWEWVPNLRGVPMAYAGLRLLPRDMLKLGRLANAQGRWQGRQVVPQTWIADMQRQHVPARLAFMGMKGGDVGYGYQWWNGTVDWHGKTLRWSAAIGNGGQRIAVVPALDLTVVVTAGEYGSPAIQKAVGRIVAAVLDDMES</sequence>
<keyword evidence="1" id="KW-0732">Signal</keyword>
<feature type="chain" id="PRO_5025624960" evidence="1">
    <location>
        <begin position="25"/>
        <end position="411"/>
    </location>
</feature>
<gene>
    <name evidence="3" type="ORF">G3574_27000</name>
</gene>
<protein>
    <submittedName>
        <fullName evidence="3">Serine hydrolase</fullName>
    </submittedName>
</protein>
<comment type="caution">
    <text evidence="3">The sequence shown here is derived from an EMBL/GenBank/DDBJ whole genome shotgun (WGS) entry which is preliminary data.</text>
</comment>
<feature type="signal peptide" evidence="1">
    <location>
        <begin position="1"/>
        <end position="24"/>
    </location>
</feature>
<evidence type="ECO:0000256" key="1">
    <source>
        <dbReference type="SAM" id="SignalP"/>
    </source>
</evidence>
<dbReference type="PROSITE" id="PS51257">
    <property type="entry name" value="PROKAR_LIPOPROTEIN"/>
    <property type="match status" value="1"/>
</dbReference>
<proteinExistence type="predicted"/>
<dbReference type="InterPro" id="IPR050789">
    <property type="entry name" value="Diverse_Enzym_Activities"/>
</dbReference>
<feature type="domain" description="Beta-lactamase-related" evidence="2">
    <location>
        <begin position="127"/>
        <end position="386"/>
    </location>
</feature>
<dbReference type="EMBL" id="JAAIVB010000085">
    <property type="protein sequence ID" value="NEX64744.1"/>
    <property type="molecule type" value="Genomic_DNA"/>
</dbReference>
<reference evidence="3 4" key="1">
    <citation type="submission" date="2020-02" db="EMBL/GenBank/DDBJ databases">
        <authorList>
            <person name="Kim M.K."/>
        </authorList>
    </citation>
    <scope>NUCLEOTIDE SEQUENCE [LARGE SCALE GENOMIC DNA]</scope>
    <source>
        <strain evidence="3 4">17J57-3</strain>
    </source>
</reference>
<keyword evidence="4" id="KW-1185">Reference proteome</keyword>
<dbReference type="SUPFAM" id="SSF56601">
    <property type="entry name" value="beta-lactamase/transpeptidase-like"/>
    <property type="match status" value="1"/>
</dbReference>
<dbReference type="GO" id="GO:0016787">
    <property type="term" value="F:hydrolase activity"/>
    <property type="evidence" value="ECO:0007669"/>
    <property type="project" value="UniProtKB-KW"/>
</dbReference>
<dbReference type="Gene3D" id="3.40.710.10">
    <property type="entry name" value="DD-peptidase/beta-lactamase superfamily"/>
    <property type="match status" value="1"/>
</dbReference>
<name>A0A6B3SVS4_9BURK</name>
<dbReference type="Pfam" id="PF00144">
    <property type="entry name" value="Beta-lactamase"/>
    <property type="match status" value="1"/>
</dbReference>
<evidence type="ECO:0000259" key="2">
    <source>
        <dbReference type="Pfam" id="PF00144"/>
    </source>
</evidence>
<dbReference type="InterPro" id="IPR001466">
    <property type="entry name" value="Beta-lactam-related"/>
</dbReference>
<dbReference type="InterPro" id="IPR012338">
    <property type="entry name" value="Beta-lactam/transpept-like"/>
</dbReference>
<dbReference type="RefSeq" id="WP_163968677.1">
    <property type="nucleotide sequence ID" value="NZ_JAAIVB010000085.1"/>
</dbReference>
<dbReference type="PANTHER" id="PTHR43283:SF7">
    <property type="entry name" value="BETA-LACTAMASE-RELATED DOMAIN-CONTAINING PROTEIN"/>
    <property type="match status" value="1"/>
</dbReference>
<evidence type="ECO:0000313" key="4">
    <source>
        <dbReference type="Proteomes" id="UP000482155"/>
    </source>
</evidence>
<keyword evidence="3" id="KW-0378">Hydrolase</keyword>
<dbReference type="PANTHER" id="PTHR43283">
    <property type="entry name" value="BETA-LACTAMASE-RELATED"/>
    <property type="match status" value="1"/>
</dbReference>
<dbReference type="AlphaFoldDB" id="A0A6B3SVS4"/>
<accession>A0A6B3SVS4</accession>
<dbReference type="Proteomes" id="UP000482155">
    <property type="component" value="Unassembled WGS sequence"/>
</dbReference>